<evidence type="ECO:0000313" key="3">
    <source>
        <dbReference type="EMBL" id="MDR7073064.1"/>
    </source>
</evidence>
<feature type="transmembrane region" description="Helical" evidence="1">
    <location>
        <begin position="250"/>
        <end position="275"/>
    </location>
</feature>
<feature type="transmembrane region" description="Helical" evidence="1">
    <location>
        <begin position="170"/>
        <end position="191"/>
    </location>
</feature>
<dbReference type="Pfam" id="PF07670">
    <property type="entry name" value="Gate"/>
    <property type="match status" value="2"/>
</dbReference>
<dbReference type="RefSeq" id="WP_310258536.1">
    <property type="nucleotide sequence ID" value="NZ_JAVDWA010000003.1"/>
</dbReference>
<feature type="transmembrane region" description="Helical" evidence="1">
    <location>
        <begin position="281"/>
        <end position="300"/>
    </location>
</feature>
<feature type="transmembrane region" description="Helical" evidence="1">
    <location>
        <begin position="21"/>
        <end position="46"/>
    </location>
</feature>
<dbReference type="InterPro" id="IPR011642">
    <property type="entry name" value="Gate_dom"/>
</dbReference>
<feature type="domain" description="Nucleoside transporter/FeoB GTPase Gate" evidence="2">
    <location>
        <begin position="16"/>
        <end position="99"/>
    </location>
</feature>
<keyword evidence="1" id="KW-1133">Transmembrane helix</keyword>
<feature type="transmembrane region" description="Helical" evidence="1">
    <location>
        <begin position="115"/>
        <end position="137"/>
    </location>
</feature>
<feature type="domain" description="Nucleoside transporter/FeoB GTPase Gate" evidence="2">
    <location>
        <begin position="175"/>
        <end position="264"/>
    </location>
</feature>
<keyword evidence="1" id="KW-0472">Membrane</keyword>
<comment type="caution">
    <text evidence="3">The sequence shown here is derived from an EMBL/GenBank/DDBJ whole genome shotgun (WGS) entry which is preliminary data.</text>
</comment>
<evidence type="ECO:0000259" key="2">
    <source>
        <dbReference type="Pfam" id="PF07670"/>
    </source>
</evidence>
<feature type="transmembrane region" description="Helical" evidence="1">
    <location>
        <begin position="58"/>
        <end position="78"/>
    </location>
</feature>
<dbReference type="Proteomes" id="UP001258181">
    <property type="component" value="Unassembled WGS sequence"/>
</dbReference>
<name>A0ABU1U0S2_9BACL</name>
<organism evidence="3 4">
    <name type="scientific">Fictibacillus barbaricus</name>
    <dbReference type="NCBI Taxonomy" id="182136"/>
    <lineage>
        <taxon>Bacteria</taxon>
        <taxon>Bacillati</taxon>
        <taxon>Bacillota</taxon>
        <taxon>Bacilli</taxon>
        <taxon>Bacillales</taxon>
        <taxon>Fictibacillaceae</taxon>
        <taxon>Fictibacillus</taxon>
    </lineage>
</organism>
<reference evidence="3 4" key="1">
    <citation type="submission" date="2023-07" db="EMBL/GenBank/DDBJ databases">
        <title>Sorghum-associated microbial communities from plants grown in Nebraska, USA.</title>
        <authorList>
            <person name="Schachtman D."/>
        </authorList>
    </citation>
    <scope>NUCLEOTIDE SEQUENCE [LARGE SCALE GENOMIC DNA]</scope>
    <source>
        <strain evidence="3 4">BE211</strain>
    </source>
</reference>
<keyword evidence="1" id="KW-0812">Transmembrane</keyword>
<evidence type="ECO:0000256" key="1">
    <source>
        <dbReference type="SAM" id="Phobius"/>
    </source>
</evidence>
<protein>
    <recommendedName>
        <fullName evidence="2">Nucleoside transporter/FeoB GTPase Gate domain-containing protein</fullName>
    </recommendedName>
</protein>
<proteinExistence type="predicted"/>
<accession>A0ABU1U0S2</accession>
<feature type="transmembrane region" description="Helical" evidence="1">
    <location>
        <begin position="84"/>
        <end position="103"/>
    </location>
</feature>
<keyword evidence="4" id="KW-1185">Reference proteome</keyword>
<gene>
    <name evidence="3" type="ORF">J2X07_002050</name>
</gene>
<sequence length="322" mass="35238">METLKNGTLAGLKTTWTLGKIIFPITLIITILSHTPVMDWIITAISPAMKWIGLPGEAAIPLVLGNFLNLYAGIGGILTLDSLSVQDVFILAVMLSFSHNLFIESSVAASVGIKLWVIMIVRVGLALIAAFLINVLWHGGTEKAQYGFISKPDALPNGWGEITLAALEKAALGILQIALIVIPFMIIMQFLKDRGWLHRFSRWMAPAMRLLGMKPNTSMTMVAGLTIGLAYGAGVMHQAAKEDGVSKKDLYLAFIFLVSCHAVVEDTLIFVPLGIPVLPLLIIRLVTAVLLTMLVAFIWNQIERKNSLRREEAQHETGHHTL</sequence>
<dbReference type="EMBL" id="JAVDWA010000003">
    <property type="protein sequence ID" value="MDR7073064.1"/>
    <property type="molecule type" value="Genomic_DNA"/>
</dbReference>
<evidence type="ECO:0000313" key="4">
    <source>
        <dbReference type="Proteomes" id="UP001258181"/>
    </source>
</evidence>